<reference evidence="7" key="2">
    <citation type="journal article" date="2023" name="IMA Fungus">
        <title>Comparative genomic study of the Penicillium genus elucidates a diverse pangenome and 15 lateral gene transfer events.</title>
        <authorList>
            <person name="Petersen C."/>
            <person name="Sorensen T."/>
            <person name="Nielsen M.R."/>
            <person name="Sondergaard T.E."/>
            <person name="Sorensen J.L."/>
            <person name="Fitzpatrick D.A."/>
            <person name="Frisvad J.C."/>
            <person name="Nielsen K.L."/>
        </authorList>
    </citation>
    <scope>NUCLEOTIDE SEQUENCE</scope>
    <source>
        <strain evidence="7">IBT 21472</strain>
    </source>
</reference>
<feature type="compositionally biased region" description="Polar residues" evidence="6">
    <location>
        <begin position="186"/>
        <end position="208"/>
    </location>
</feature>
<keyword evidence="3" id="KW-0238">DNA-binding</keyword>
<feature type="compositionally biased region" description="Pro residues" evidence="6">
    <location>
        <begin position="717"/>
        <end position="733"/>
    </location>
</feature>
<evidence type="ECO:0000256" key="2">
    <source>
        <dbReference type="ARBA" id="ARBA00023015"/>
    </source>
</evidence>
<dbReference type="Pfam" id="PF11951">
    <property type="entry name" value="Fungal_trans_2"/>
    <property type="match status" value="1"/>
</dbReference>
<evidence type="ECO:0000256" key="5">
    <source>
        <dbReference type="ARBA" id="ARBA00023242"/>
    </source>
</evidence>
<feature type="region of interest" description="Disordered" evidence="6">
    <location>
        <begin position="691"/>
        <end position="801"/>
    </location>
</feature>
<evidence type="ECO:0000256" key="4">
    <source>
        <dbReference type="ARBA" id="ARBA00023163"/>
    </source>
</evidence>
<evidence type="ECO:0000256" key="3">
    <source>
        <dbReference type="ARBA" id="ARBA00023125"/>
    </source>
</evidence>
<name>A0A9W9HN35_9EURO</name>
<keyword evidence="5" id="KW-0539">Nucleus</keyword>
<dbReference type="CDD" id="cd00067">
    <property type="entry name" value="GAL4"/>
    <property type="match status" value="1"/>
</dbReference>
<dbReference type="SUPFAM" id="SSF57701">
    <property type="entry name" value="Zn2/Cys6 DNA-binding domain"/>
    <property type="match status" value="1"/>
</dbReference>
<feature type="region of interest" description="Disordered" evidence="6">
    <location>
        <begin position="186"/>
        <end position="213"/>
    </location>
</feature>
<accession>A0A9W9HN35</accession>
<dbReference type="GO" id="GO:0005634">
    <property type="term" value="C:nucleus"/>
    <property type="evidence" value="ECO:0007669"/>
    <property type="project" value="UniProtKB-SubCell"/>
</dbReference>
<feature type="region of interest" description="Disordered" evidence="6">
    <location>
        <begin position="984"/>
        <end position="1012"/>
    </location>
</feature>
<dbReference type="GO" id="GO:0000976">
    <property type="term" value="F:transcription cis-regulatory region binding"/>
    <property type="evidence" value="ECO:0007669"/>
    <property type="project" value="TreeGrafter"/>
</dbReference>
<keyword evidence="8" id="KW-1185">Reference proteome</keyword>
<protein>
    <submittedName>
        <fullName evidence="7">Uncharacterized protein</fullName>
    </submittedName>
</protein>
<dbReference type="PROSITE" id="PS00463">
    <property type="entry name" value="ZN2_CY6_FUNGAL_1"/>
    <property type="match status" value="1"/>
</dbReference>
<dbReference type="GO" id="GO:0008270">
    <property type="term" value="F:zinc ion binding"/>
    <property type="evidence" value="ECO:0007669"/>
    <property type="project" value="InterPro"/>
</dbReference>
<dbReference type="Gene3D" id="4.10.240.10">
    <property type="entry name" value="Zn(2)-C6 fungal-type DNA-binding domain"/>
    <property type="match status" value="1"/>
</dbReference>
<dbReference type="PANTHER" id="PTHR37534">
    <property type="entry name" value="TRANSCRIPTIONAL ACTIVATOR PROTEIN UGA3"/>
    <property type="match status" value="1"/>
</dbReference>
<dbReference type="InterPro" id="IPR021858">
    <property type="entry name" value="Fun_TF"/>
</dbReference>
<dbReference type="SMART" id="SM00066">
    <property type="entry name" value="GAL4"/>
    <property type="match status" value="1"/>
</dbReference>
<dbReference type="GO" id="GO:0045944">
    <property type="term" value="P:positive regulation of transcription by RNA polymerase II"/>
    <property type="evidence" value="ECO:0007669"/>
    <property type="project" value="TreeGrafter"/>
</dbReference>
<dbReference type="GO" id="GO:0000981">
    <property type="term" value="F:DNA-binding transcription factor activity, RNA polymerase II-specific"/>
    <property type="evidence" value="ECO:0007669"/>
    <property type="project" value="InterPro"/>
</dbReference>
<dbReference type="AlphaFoldDB" id="A0A9W9HN35"/>
<sequence length="1040" mass="115886">MTEDPQLDSPSPEGDAPKIPGSRRVPKKRTKTGCLTCRKRRIKCGEEKPICSNCVKSKRSCEGYAQRVVFKNPLGIFGSHGPPQVQDPQMQHQMRMPLFSEYPLPAQQAAAAAQHPMLAPRPIDAATIGYHSYPSSDIAPLGPPQIINAPKFYYPAPQVQPPQTWPTQPTVQHGRGQIPSAIVNHSQFQTSQTQPRSGQDNSQYTEEQYQPGYRQDGYKQDEYKQETDPQYPPPITNWAKFPGQDFASASVPPYTGDTVWDNSYDGNLYPQTSIPPGLIYHYQQQHGPLSPQFDSSAQYIPQSQTQVVYVEDEAEDYYDVESEDDMVDQTQAEGFNQLSLIMASANHDDSRLRSFTTHLNEPNILASYYPHLGSSPLNNPKTARIFAHFLHSTGPSLSIFERHPTDSSITLGDPVSPAQQGLWTYTLPLKAMEHPALMQAILAVSSIHIAYLQGVPTTISLKHYHYALKRIGKAVGLPHRRKQLGTLAATELLAYYEVISADHSKWNSHVAGAAQLIKEIDFARTTRDLRAHRRQMNEQQHQMGWNNMSIYNPAFGSVINEDDPFAERETSVDGAFIGSLLGRAVNYDQFGLIEEGQTYTPRRQFTRKDIENFRIQCDLYWWYTKQDVFHSLISGDKLFMPYYLQGQCPPRAGVGRIDAIYGSADHLWLLLARVSDFGYRDRKRKLKSIRASGKDWRPSPGMFKFMGRFSKGDPNRRPGPPGPPGPPEQPGGPPSGQGSISGPPPGPPGPPLPVAGPPPQSGPPMYGMVPPQGPTRLPSGFVDDRRKKEDLPEEDKEDFSYAEADQEWEEIMVAMDTYAQALGRDFQPLPADVTTAISSPFGPALQYRTHTIAVIWGFYYAGRILLKRLHPSMPPAMMMSAGVAASTTAEYAQIIGRIAAGIYYPQRYNLKAGSLSPTLGSSLQEMTMPMFFAGVQYVDHAQRGWTIAKLRDISRLTGWKTSDAIAGGCEKAWIVAAKNGRGPPYERSFEPDRERHEQDVLSRAEGAQSSDRRFTVTGPDRAYLAMGLLSLEGDMQNLEL</sequence>
<dbReference type="PANTHER" id="PTHR37534:SF23">
    <property type="entry name" value="ZN(II)2CYS6 TRANSCRIPTION FACTOR (EUROFUNG)"/>
    <property type="match status" value="1"/>
</dbReference>
<comment type="subcellular location">
    <subcellularLocation>
        <location evidence="1">Nucleus</location>
    </subcellularLocation>
</comment>
<feature type="region of interest" description="Disordered" evidence="6">
    <location>
        <begin position="1"/>
        <end position="32"/>
    </location>
</feature>
<organism evidence="7 8">
    <name type="scientific">Penicillium atrosanguineum</name>
    <dbReference type="NCBI Taxonomy" id="1132637"/>
    <lineage>
        <taxon>Eukaryota</taxon>
        <taxon>Fungi</taxon>
        <taxon>Dikarya</taxon>
        <taxon>Ascomycota</taxon>
        <taxon>Pezizomycotina</taxon>
        <taxon>Eurotiomycetes</taxon>
        <taxon>Eurotiomycetidae</taxon>
        <taxon>Eurotiales</taxon>
        <taxon>Aspergillaceae</taxon>
        <taxon>Penicillium</taxon>
    </lineage>
</organism>
<proteinExistence type="predicted"/>
<evidence type="ECO:0000313" key="8">
    <source>
        <dbReference type="Proteomes" id="UP001147746"/>
    </source>
</evidence>
<keyword evidence="4" id="KW-0804">Transcription</keyword>
<evidence type="ECO:0000256" key="1">
    <source>
        <dbReference type="ARBA" id="ARBA00004123"/>
    </source>
</evidence>
<dbReference type="InterPro" id="IPR036864">
    <property type="entry name" value="Zn2-C6_fun-type_DNA-bd_sf"/>
</dbReference>
<dbReference type="PROSITE" id="PS50048">
    <property type="entry name" value="ZN2_CY6_FUNGAL_2"/>
    <property type="match status" value="1"/>
</dbReference>
<evidence type="ECO:0000256" key="6">
    <source>
        <dbReference type="SAM" id="MobiDB-lite"/>
    </source>
</evidence>
<feature type="compositionally biased region" description="Basic and acidic residues" evidence="6">
    <location>
        <begin position="987"/>
        <end position="1002"/>
    </location>
</feature>
<evidence type="ECO:0000313" key="7">
    <source>
        <dbReference type="EMBL" id="KAJ5325024.1"/>
    </source>
</evidence>
<dbReference type="Pfam" id="PF00172">
    <property type="entry name" value="Zn_clus"/>
    <property type="match status" value="1"/>
</dbReference>
<gene>
    <name evidence="7" type="ORF">N7476_003624</name>
</gene>
<reference evidence="7" key="1">
    <citation type="submission" date="2022-12" db="EMBL/GenBank/DDBJ databases">
        <authorList>
            <person name="Petersen C."/>
        </authorList>
    </citation>
    <scope>NUCLEOTIDE SEQUENCE</scope>
    <source>
        <strain evidence="7">IBT 21472</strain>
    </source>
</reference>
<feature type="compositionally biased region" description="Pro residues" evidence="6">
    <location>
        <begin position="742"/>
        <end position="762"/>
    </location>
</feature>
<keyword evidence="2" id="KW-0805">Transcription regulation</keyword>
<dbReference type="Proteomes" id="UP001147746">
    <property type="component" value="Unassembled WGS sequence"/>
</dbReference>
<dbReference type="EMBL" id="JAPZBO010000002">
    <property type="protein sequence ID" value="KAJ5325024.1"/>
    <property type="molecule type" value="Genomic_DNA"/>
</dbReference>
<dbReference type="InterPro" id="IPR001138">
    <property type="entry name" value="Zn2Cys6_DnaBD"/>
</dbReference>
<comment type="caution">
    <text evidence="7">The sequence shown here is derived from an EMBL/GenBank/DDBJ whole genome shotgun (WGS) entry which is preliminary data.</text>
</comment>